<keyword evidence="10" id="KW-1185">Reference proteome</keyword>
<evidence type="ECO:0000256" key="2">
    <source>
        <dbReference type="ARBA" id="ARBA00022695"/>
    </source>
</evidence>
<dbReference type="Pfam" id="PF00078">
    <property type="entry name" value="RVT_1"/>
    <property type="match status" value="1"/>
</dbReference>
<dbReference type="InterPro" id="IPR050951">
    <property type="entry name" value="Retrovirus_Pol_polyprotein"/>
</dbReference>
<dbReference type="InterPro" id="IPR000477">
    <property type="entry name" value="RT_dom"/>
</dbReference>
<keyword evidence="3" id="KW-0540">Nuclease</keyword>
<protein>
    <submittedName>
        <fullName evidence="9">Retrovirus-related Pol polyprotein like</fullName>
    </submittedName>
</protein>
<name>A0A8T0EGG2_ARGBR</name>
<dbReference type="Gene3D" id="3.10.10.10">
    <property type="entry name" value="HIV Type 1 Reverse Transcriptase, subunit A, domain 1"/>
    <property type="match status" value="1"/>
</dbReference>
<dbReference type="InterPro" id="IPR041373">
    <property type="entry name" value="RT_RNaseH"/>
</dbReference>
<evidence type="ECO:0000256" key="3">
    <source>
        <dbReference type="ARBA" id="ARBA00022722"/>
    </source>
</evidence>
<evidence type="ECO:0000256" key="4">
    <source>
        <dbReference type="ARBA" id="ARBA00022759"/>
    </source>
</evidence>
<keyword evidence="2" id="KW-0548">Nucleotidyltransferase</keyword>
<dbReference type="Pfam" id="PF17917">
    <property type="entry name" value="RT_RNaseH"/>
    <property type="match status" value="1"/>
</dbReference>
<comment type="caution">
    <text evidence="9">The sequence shown here is derived from an EMBL/GenBank/DDBJ whole genome shotgun (WGS) entry which is preliminary data.</text>
</comment>
<gene>
    <name evidence="9" type="ORF">HNY73_015682</name>
</gene>
<sequence>MSTIDLKTGYHQVKIYTPDMDKTAFVCPFGVYRSTRMPFGLKTAPATFQRLIDLFRNGQKVNTLAYLDDIIIMSPTFEQHLEDLRLVFKGLQQLQANRENCHFMCQKVKYLGHLITRSGIEVDPVSHYGHSSTKECDLKREALAVVWTLEKFRGYIEGVEIRVPGSDHQPLKWSSNDIREEQLKDADLKIVETFEQSSKDENFINWTSRGYLMSQGVLYRYAPESDSEEAQLVVPKQEWSDILKAHHDAPTAGHYEEGTYQRISKRYY</sequence>
<dbReference type="Gene3D" id="1.10.340.70">
    <property type="match status" value="1"/>
</dbReference>
<dbReference type="GO" id="GO:0016787">
    <property type="term" value="F:hydrolase activity"/>
    <property type="evidence" value="ECO:0007669"/>
    <property type="project" value="UniProtKB-KW"/>
</dbReference>
<keyword evidence="4" id="KW-0255">Endonuclease</keyword>
<proteinExistence type="predicted"/>
<dbReference type="InterPro" id="IPR043502">
    <property type="entry name" value="DNA/RNA_pol_sf"/>
</dbReference>
<evidence type="ECO:0000256" key="5">
    <source>
        <dbReference type="ARBA" id="ARBA00022801"/>
    </source>
</evidence>
<dbReference type="Gene3D" id="3.30.70.270">
    <property type="match status" value="1"/>
</dbReference>
<dbReference type="PANTHER" id="PTHR37984">
    <property type="entry name" value="PROTEIN CBG26694"/>
    <property type="match status" value="1"/>
</dbReference>
<evidence type="ECO:0000259" key="8">
    <source>
        <dbReference type="Pfam" id="PF17917"/>
    </source>
</evidence>
<dbReference type="Proteomes" id="UP000807504">
    <property type="component" value="Unassembled WGS sequence"/>
</dbReference>
<keyword evidence="1" id="KW-0808">Transferase</keyword>
<keyword evidence="5" id="KW-0378">Hydrolase</keyword>
<dbReference type="AlphaFoldDB" id="A0A8T0EGG2"/>
<dbReference type="EMBL" id="JABXBU010002227">
    <property type="protein sequence ID" value="KAF8772977.1"/>
    <property type="molecule type" value="Genomic_DNA"/>
</dbReference>
<dbReference type="GO" id="GO:0003964">
    <property type="term" value="F:RNA-directed DNA polymerase activity"/>
    <property type="evidence" value="ECO:0007669"/>
    <property type="project" value="UniProtKB-KW"/>
</dbReference>
<evidence type="ECO:0000259" key="7">
    <source>
        <dbReference type="Pfam" id="PF00078"/>
    </source>
</evidence>
<evidence type="ECO:0000313" key="9">
    <source>
        <dbReference type="EMBL" id="KAF8772977.1"/>
    </source>
</evidence>
<dbReference type="SUPFAM" id="SSF56672">
    <property type="entry name" value="DNA/RNA polymerases"/>
    <property type="match status" value="1"/>
</dbReference>
<organism evidence="9 10">
    <name type="scientific">Argiope bruennichi</name>
    <name type="common">Wasp spider</name>
    <name type="synonym">Aranea bruennichi</name>
    <dbReference type="NCBI Taxonomy" id="94029"/>
    <lineage>
        <taxon>Eukaryota</taxon>
        <taxon>Metazoa</taxon>
        <taxon>Ecdysozoa</taxon>
        <taxon>Arthropoda</taxon>
        <taxon>Chelicerata</taxon>
        <taxon>Arachnida</taxon>
        <taxon>Araneae</taxon>
        <taxon>Araneomorphae</taxon>
        <taxon>Entelegynae</taxon>
        <taxon>Araneoidea</taxon>
        <taxon>Araneidae</taxon>
        <taxon>Argiope</taxon>
    </lineage>
</organism>
<dbReference type="CDD" id="cd01647">
    <property type="entry name" value="RT_LTR"/>
    <property type="match status" value="1"/>
</dbReference>
<keyword evidence="6" id="KW-0695">RNA-directed DNA polymerase</keyword>
<reference evidence="9" key="2">
    <citation type="submission" date="2020-06" db="EMBL/GenBank/DDBJ databases">
        <authorList>
            <person name="Sheffer M."/>
        </authorList>
    </citation>
    <scope>NUCLEOTIDE SEQUENCE</scope>
</reference>
<dbReference type="PANTHER" id="PTHR37984:SF5">
    <property type="entry name" value="PROTEIN NYNRIN-LIKE"/>
    <property type="match status" value="1"/>
</dbReference>
<evidence type="ECO:0000256" key="6">
    <source>
        <dbReference type="ARBA" id="ARBA00022918"/>
    </source>
</evidence>
<evidence type="ECO:0000313" key="10">
    <source>
        <dbReference type="Proteomes" id="UP000807504"/>
    </source>
</evidence>
<accession>A0A8T0EGG2</accession>
<dbReference type="GO" id="GO:0004519">
    <property type="term" value="F:endonuclease activity"/>
    <property type="evidence" value="ECO:0007669"/>
    <property type="project" value="UniProtKB-KW"/>
</dbReference>
<reference evidence="9" key="1">
    <citation type="journal article" date="2020" name="bioRxiv">
        <title>Chromosome-level reference genome of the European wasp spider Argiope bruennichi: a resource for studies on range expansion and evolutionary adaptation.</title>
        <authorList>
            <person name="Sheffer M.M."/>
            <person name="Hoppe A."/>
            <person name="Krehenwinkel H."/>
            <person name="Uhl G."/>
            <person name="Kuss A.W."/>
            <person name="Jensen L."/>
            <person name="Jensen C."/>
            <person name="Gillespie R.G."/>
            <person name="Hoff K.J."/>
            <person name="Prost S."/>
        </authorList>
    </citation>
    <scope>NUCLEOTIDE SEQUENCE</scope>
</reference>
<dbReference type="InterPro" id="IPR043128">
    <property type="entry name" value="Rev_trsase/Diguanyl_cyclase"/>
</dbReference>
<feature type="domain" description="Reverse transcriptase" evidence="7">
    <location>
        <begin position="2"/>
        <end position="113"/>
    </location>
</feature>
<evidence type="ECO:0000256" key="1">
    <source>
        <dbReference type="ARBA" id="ARBA00022679"/>
    </source>
</evidence>
<feature type="domain" description="Reverse transcriptase RNase H-like" evidence="8">
    <location>
        <begin position="139"/>
        <end position="175"/>
    </location>
</feature>